<feature type="transmembrane region" description="Helical" evidence="7">
    <location>
        <begin position="50"/>
        <end position="68"/>
    </location>
</feature>
<dbReference type="InterPro" id="IPR036259">
    <property type="entry name" value="MFS_trans_sf"/>
</dbReference>
<dbReference type="Proteomes" id="UP000278632">
    <property type="component" value="Unassembled WGS sequence"/>
</dbReference>
<dbReference type="EMBL" id="QICD01000001">
    <property type="protein sequence ID" value="RNL48987.1"/>
    <property type="molecule type" value="Genomic_DNA"/>
</dbReference>
<dbReference type="Gene3D" id="1.20.1250.20">
    <property type="entry name" value="MFS general substrate transporter like domains"/>
    <property type="match status" value="1"/>
</dbReference>
<feature type="transmembrane region" description="Helical" evidence="7">
    <location>
        <begin position="210"/>
        <end position="233"/>
    </location>
</feature>
<evidence type="ECO:0000256" key="6">
    <source>
        <dbReference type="ARBA" id="ARBA00023136"/>
    </source>
</evidence>
<keyword evidence="4 7" id="KW-0812">Transmembrane</keyword>
<sequence>MKRRSLSKGQAFRGFFVATAAFFAVFASTAVPIPLYATYQATIGLTNTEISFTMLAYLSGVILTLLLAGRLSDALGRKATTFVALLLAVAGCTLFLFAADAGAILTARFVQGVAGGLAMSAVSALIVDCISDYRMGWGSAMASCGSMVGIMLGSLGVGFLYGATTSTDIVYGAMIAVLALIALLLPLVPEPLEKRVSWRTATKVRVLVPCSARMLFLISGCVYIATWSVGTFFQSFSAPLSVECFAADSTLTASLVLACAMAPSALGGPLAARLAPMVALKAGVLLFAVSTVLLSLLLAAGFQAAFLLAAVSFSLSMGICVSTTLRMLLLAVDVSETSAIISSINLTAYAGTSALSVVMGVLVGMCSFSDILAFLAVMTVVVAGVVFAYDRMSAKAR</sequence>
<evidence type="ECO:0000256" key="3">
    <source>
        <dbReference type="ARBA" id="ARBA00022475"/>
    </source>
</evidence>
<dbReference type="Pfam" id="PF07690">
    <property type="entry name" value="MFS_1"/>
    <property type="match status" value="1"/>
</dbReference>
<feature type="transmembrane region" description="Helical" evidence="7">
    <location>
        <begin position="278"/>
        <end position="300"/>
    </location>
</feature>
<organism evidence="9 10">
    <name type="scientific">Paraeggerthella hongkongensis</name>
    <dbReference type="NCBI Taxonomy" id="230658"/>
    <lineage>
        <taxon>Bacteria</taxon>
        <taxon>Bacillati</taxon>
        <taxon>Actinomycetota</taxon>
        <taxon>Coriobacteriia</taxon>
        <taxon>Eggerthellales</taxon>
        <taxon>Eggerthellaceae</taxon>
        <taxon>Paraeggerthella</taxon>
    </lineage>
</organism>
<evidence type="ECO:0000259" key="8">
    <source>
        <dbReference type="PROSITE" id="PS50850"/>
    </source>
</evidence>
<feature type="transmembrane region" description="Helical" evidence="7">
    <location>
        <begin position="371"/>
        <end position="389"/>
    </location>
</feature>
<feature type="transmembrane region" description="Helical" evidence="7">
    <location>
        <begin position="344"/>
        <end position="365"/>
    </location>
</feature>
<accession>A0A3N0BKX4</accession>
<dbReference type="PROSITE" id="PS00216">
    <property type="entry name" value="SUGAR_TRANSPORT_1"/>
    <property type="match status" value="1"/>
</dbReference>
<feature type="transmembrane region" description="Helical" evidence="7">
    <location>
        <begin position="139"/>
        <end position="163"/>
    </location>
</feature>
<evidence type="ECO:0000256" key="5">
    <source>
        <dbReference type="ARBA" id="ARBA00022989"/>
    </source>
</evidence>
<dbReference type="InterPro" id="IPR050171">
    <property type="entry name" value="MFS_Transporters"/>
</dbReference>
<dbReference type="PANTHER" id="PTHR23517">
    <property type="entry name" value="RESISTANCE PROTEIN MDTM, PUTATIVE-RELATED-RELATED"/>
    <property type="match status" value="1"/>
</dbReference>
<feature type="transmembrane region" description="Helical" evidence="7">
    <location>
        <begin position="105"/>
        <end position="127"/>
    </location>
</feature>
<keyword evidence="2" id="KW-0813">Transport</keyword>
<dbReference type="PROSITE" id="PS50850">
    <property type="entry name" value="MFS"/>
    <property type="match status" value="1"/>
</dbReference>
<protein>
    <submittedName>
        <fullName evidence="9">MFS transporter</fullName>
    </submittedName>
</protein>
<dbReference type="PANTHER" id="PTHR23517:SF13">
    <property type="entry name" value="MAJOR FACILITATOR SUPERFAMILY MFS_1"/>
    <property type="match status" value="1"/>
</dbReference>
<keyword evidence="6 7" id="KW-0472">Membrane</keyword>
<name>A0A3N0BKX4_9ACTN</name>
<dbReference type="RefSeq" id="WP_123191069.1">
    <property type="nucleotide sequence ID" value="NZ_QICD01000001.1"/>
</dbReference>
<gene>
    <name evidence="9" type="ORF">DMP08_00555</name>
</gene>
<evidence type="ECO:0000256" key="4">
    <source>
        <dbReference type="ARBA" id="ARBA00022692"/>
    </source>
</evidence>
<feature type="transmembrane region" description="Helical" evidence="7">
    <location>
        <begin position="306"/>
        <end position="332"/>
    </location>
</feature>
<dbReference type="GO" id="GO:0022857">
    <property type="term" value="F:transmembrane transporter activity"/>
    <property type="evidence" value="ECO:0007669"/>
    <property type="project" value="InterPro"/>
</dbReference>
<dbReference type="InterPro" id="IPR005829">
    <property type="entry name" value="Sugar_transporter_CS"/>
</dbReference>
<comment type="subcellular location">
    <subcellularLocation>
        <location evidence="1">Cell membrane</location>
        <topology evidence="1">Multi-pass membrane protein</topology>
    </subcellularLocation>
</comment>
<keyword evidence="10" id="KW-1185">Reference proteome</keyword>
<dbReference type="GO" id="GO:0005886">
    <property type="term" value="C:plasma membrane"/>
    <property type="evidence" value="ECO:0007669"/>
    <property type="project" value="UniProtKB-SubCell"/>
</dbReference>
<evidence type="ECO:0000313" key="10">
    <source>
        <dbReference type="Proteomes" id="UP000278632"/>
    </source>
</evidence>
<reference evidence="10" key="1">
    <citation type="submission" date="2018-05" db="EMBL/GenBank/DDBJ databases">
        <title>Genome Sequencing of selected type strains of the family Eggerthellaceae.</title>
        <authorList>
            <person name="Danylec N."/>
            <person name="Stoll D.A."/>
            <person name="Doetsch A."/>
            <person name="Huch M."/>
        </authorList>
    </citation>
    <scope>NUCLEOTIDE SEQUENCE [LARGE SCALE GENOMIC DNA]</scope>
    <source>
        <strain evidence="10">DSM 16106</strain>
    </source>
</reference>
<dbReference type="AlphaFoldDB" id="A0A3N0BKX4"/>
<feature type="transmembrane region" description="Helical" evidence="7">
    <location>
        <begin position="169"/>
        <end position="189"/>
    </location>
</feature>
<dbReference type="InterPro" id="IPR011701">
    <property type="entry name" value="MFS"/>
</dbReference>
<feature type="transmembrane region" description="Helical" evidence="7">
    <location>
        <begin position="80"/>
        <end position="99"/>
    </location>
</feature>
<evidence type="ECO:0000313" key="9">
    <source>
        <dbReference type="EMBL" id="RNL48987.1"/>
    </source>
</evidence>
<dbReference type="OrthoDB" id="3177957at2"/>
<feature type="transmembrane region" description="Helical" evidence="7">
    <location>
        <begin position="245"/>
        <end position="266"/>
    </location>
</feature>
<proteinExistence type="predicted"/>
<comment type="caution">
    <text evidence="9">The sequence shown here is derived from an EMBL/GenBank/DDBJ whole genome shotgun (WGS) entry which is preliminary data.</text>
</comment>
<keyword evidence="5 7" id="KW-1133">Transmembrane helix</keyword>
<dbReference type="InterPro" id="IPR020846">
    <property type="entry name" value="MFS_dom"/>
</dbReference>
<feature type="transmembrane region" description="Helical" evidence="7">
    <location>
        <begin position="12"/>
        <end position="38"/>
    </location>
</feature>
<evidence type="ECO:0000256" key="7">
    <source>
        <dbReference type="SAM" id="Phobius"/>
    </source>
</evidence>
<evidence type="ECO:0000256" key="1">
    <source>
        <dbReference type="ARBA" id="ARBA00004651"/>
    </source>
</evidence>
<feature type="domain" description="Major facilitator superfamily (MFS) profile" evidence="8">
    <location>
        <begin position="13"/>
        <end position="396"/>
    </location>
</feature>
<keyword evidence="3" id="KW-1003">Cell membrane</keyword>
<dbReference type="SUPFAM" id="SSF103473">
    <property type="entry name" value="MFS general substrate transporter"/>
    <property type="match status" value="1"/>
</dbReference>
<evidence type="ECO:0000256" key="2">
    <source>
        <dbReference type="ARBA" id="ARBA00022448"/>
    </source>
</evidence>